<comment type="caution">
    <text evidence="7">The sequence shown here is derived from an EMBL/GenBank/DDBJ whole genome shotgun (WGS) entry which is preliminary data.</text>
</comment>
<dbReference type="Pfam" id="PF16320">
    <property type="entry name" value="Ribosomal_L12_N"/>
    <property type="match status" value="1"/>
</dbReference>
<evidence type="ECO:0000256" key="2">
    <source>
        <dbReference type="ARBA" id="ARBA00022980"/>
    </source>
</evidence>
<keyword evidence="2 4" id="KW-0689">Ribosomal protein</keyword>
<evidence type="ECO:0000259" key="6">
    <source>
        <dbReference type="Pfam" id="PF16320"/>
    </source>
</evidence>
<feature type="domain" description="Large ribosomal subunit protein bL12 oligomerization" evidence="6">
    <location>
        <begin position="6"/>
        <end position="53"/>
    </location>
</feature>
<comment type="similarity">
    <text evidence="1 4">Belongs to the bacterial ribosomal protein bL12 family.</text>
</comment>
<dbReference type="GO" id="GO:0005840">
    <property type="term" value="C:ribosome"/>
    <property type="evidence" value="ECO:0007669"/>
    <property type="project" value="UniProtKB-KW"/>
</dbReference>
<dbReference type="InterPro" id="IPR014719">
    <property type="entry name" value="Ribosomal_bL12_C/ClpS-like"/>
</dbReference>
<evidence type="ECO:0000259" key="5">
    <source>
        <dbReference type="Pfam" id="PF00542"/>
    </source>
</evidence>
<evidence type="ECO:0000256" key="4">
    <source>
        <dbReference type="HAMAP-Rule" id="MF_00368"/>
    </source>
</evidence>
<feature type="domain" description="Large ribosomal subunit protein bL12 C-terminal" evidence="5">
    <location>
        <begin position="61"/>
        <end position="127"/>
    </location>
</feature>
<dbReference type="PANTHER" id="PTHR45987">
    <property type="entry name" value="39S RIBOSOMAL PROTEIN L12"/>
    <property type="match status" value="1"/>
</dbReference>
<comment type="subunit">
    <text evidence="4">Homodimer. Part of the ribosomal stalk of the 50S ribosomal subunit. Forms a multimeric L10(L12)X complex, where L10 forms an elongated spine to which 2 to 4 L12 dimers bind in a sequential fashion. Binds GTP-bound translation factors.</text>
</comment>
<dbReference type="RefSeq" id="WP_380227152.1">
    <property type="nucleotide sequence ID" value="NZ_JBHSOF010000028.1"/>
</dbReference>
<dbReference type="InterPro" id="IPR000206">
    <property type="entry name" value="Ribosomal_bL12"/>
</dbReference>
<dbReference type="HAMAP" id="MF_00368">
    <property type="entry name" value="Ribosomal_bL12"/>
    <property type="match status" value="1"/>
</dbReference>
<dbReference type="NCBIfam" id="TIGR00855">
    <property type="entry name" value="L12"/>
    <property type="match status" value="1"/>
</dbReference>
<evidence type="ECO:0000313" key="7">
    <source>
        <dbReference type="EMBL" id="MFC5665462.1"/>
    </source>
</evidence>
<dbReference type="InterPro" id="IPR013823">
    <property type="entry name" value="Ribosomal_bL12_C"/>
</dbReference>
<comment type="function">
    <text evidence="4">Forms part of the ribosomal stalk which helps the ribosome interact with GTP-bound translation factors. Is thus essential for accurate translation.</text>
</comment>
<evidence type="ECO:0000313" key="8">
    <source>
        <dbReference type="Proteomes" id="UP001595975"/>
    </source>
</evidence>
<dbReference type="CDD" id="cd00387">
    <property type="entry name" value="Ribosomal_L7_L12"/>
    <property type="match status" value="1"/>
</dbReference>
<dbReference type="InterPro" id="IPR036235">
    <property type="entry name" value="Ribosomal_bL12_oligo_N_sf"/>
</dbReference>
<dbReference type="SUPFAM" id="SSF54736">
    <property type="entry name" value="ClpS-like"/>
    <property type="match status" value="1"/>
</dbReference>
<dbReference type="Gene3D" id="3.30.1390.10">
    <property type="match status" value="1"/>
</dbReference>
<gene>
    <name evidence="4 7" type="primary">rplL</name>
    <name evidence="7" type="ORF">ACFP3U_21100</name>
</gene>
<protein>
    <recommendedName>
        <fullName evidence="4">Large ribosomal subunit protein bL12</fullName>
    </recommendedName>
</protein>
<accession>A0ABW0X6H2</accession>
<evidence type="ECO:0000256" key="1">
    <source>
        <dbReference type="ARBA" id="ARBA00007197"/>
    </source>
</evidence>
<sequence length="127" mass="13252">MAKLSQDELLAQFEELTLIELAAFVKAFEEKFDVTAAAPVAVAGIAGPGAVAEAVEEQDEFDVILDGAGDKKIQVIKEVRTLTSLGLKEAKDLVDTAGAKVLEKVAKDVAEKAKAALEAAGAKVTVK</sequence>
<organism evidence="7 8">
    <name type="scientific">Kitasatospora misakiensis</name>
    <dbReference type="NCBI Taxonomy" id="67330"/>
    <lineage>
        <taxon>Bacteria</taxon>
        <taxon>Bacillati</taxon>
        <taxon>Actinomycetota</taxon>
        <taxon>Actinomycetes</taxon>
        <taxon>Kitasatosporales</taxon>
        <taxon>Streptomycetaceae</taxon>
        <taxon>Kitasatospora</taxon>
    </lineage>
</organism>
<dbReference type="Pfam" id="PF00542">
    <property type="entry name" value="Ribosomal_L12"/>
    <property type="match status" value="1"/>
</dbReference>
<proteinExistence type="inferred from homology"/>
<keyword evidence="8" id="KW-1185">Reference proteome</keyword>
<keyword evidence="3 4" id="KW-0687">Ribonucleoprotein</keyword>
<dbReference type="InterPro" id="IPR008932">
    <property type="entry name" value="Ribosomal_bL12_oligo"/>
</dbReference>
<dbReference type="Proteomes" id="UP001595975">
    <property type="component" value="Unassembled WGS sequence"/>
</dbReference>
<dbReference type="EMBL" id="JBHSOF010000028">
    <property type="protein sequence ID" value="MFC5665462.1"/>
    <property type="molecule type" value="Genomic_DNA"/>
</dbReference>
<name>A0ABW0X6H2_9ACTN</name>
<dbReference type="SUPFAM" id="SSF48300">
    <property type="entry name" value="Ribosomal protein L7/12, oligomerisation (N-terminal) domain"/>
    <property type="match status" value="1"/>
</dbReference>
<reference evidence="8" key="1">
    <citation type="journal article" date="2019" name="Int. J. Syst. Evol. Microbiol.">
        <title>The Global Catalogue of Microorganisms (GCM) 10K type strain sequencing project: providing services to taxonomists for standard genome sequencing and annotation.</title>
        <authorList>
            <consortium name="The Broad Institute Genomics Platform"/>
            <consortium name="The Broad Institute Genome Sequencing Center for Infectious Disease"/>
            <person name="Wu L."/>
            <person name="Ma J."/>
        </authorList>
    </citation>
    <scope>NUCLEOTIDE SEQUENCE [LARGE SCALE GENOMIC DNA]</scope>
    <source>
        <strain evidence="8">CGMCC 4.1437</strain>
    </source>
</reference>
<evidence type="ECO:0000256" key="3">
    <source>
        <dbReference type="ARBA" id="ARBA00023274"/>
    </source>
</evidence>
<dbReference type="PANTHER" id="PTHR45987:SF4">
    <property type="entry name" value="LARGE RIBOSOMAL SUBUNIT PROTEIN BL12M"/>
    <property type="match status" value="1"/>
</dbReference>
<dbReference type="Gene3D" id="1.20.5.710">
    <property type="entry name" value="Single helix bin"/>
    <property type="match status" value="1"/>
</dbReference>